<accession>A0ABM7PK43</accession>
<sequence length="62" mass="6466">MDHAIAESKSKSGARTHQALFIRGNQAVMLLATPGVVPVNAGVLRQSGGLSGGGGWRGWRRP</sequence>
<reference evidence="1 2" key="1">
    <citation type="submission" date="2021-02" db="EMBL/GenBank/DDBJ databases">
        <title>Complete genome of Desulfoluna sp. strain ASN36.</title>
        <authorList>
            <person name="Takahashi A."/>
            <person name="Kojima H."/>
            <person name="Fukui M."/>
        </authorList>
    </citation>
    <scope>NUCLEOTIDE SEQUENCE [LARGE SCALE GENOMIC DNA]</scope>
    <source>
        <strain evidence="1 2">ASN36</strain>
    </source>
</reference>
<dbReference type="EMBL" id="AP024488">
    <property type="protein sequence ID" value="BCS97933.1"/>
    <property type="molecule type" value="Genomic_DNA"/>
</dbReference>
<evidence type="ECO:0000313" key="1">
    <source>
        <dbReference type="EMBL" id="BCS97933.1"/>
    </source>
</evidence>
<keyword evidence="2" id="KW-1185">Reference proteome</keyword>
<dbReference type="Proteomes" id="UP001320148">
    <property type="component" value="Chromosome"/>
</dbReference>
<evidence type="ECO:0000313" key="2">
    <source>
        <dbReference type="Proteomes" id="UP001320148"/>
    </source>
</evidence>
<organism evidence="1 2">
    <name type="scientific">Desulfoluna limicola</name>
    <dbReference type="NCBI Taxonomy" id="2810562"/>
    <lineage>
        <taxon>Bacteria</taxon>
        <taxon>Pseudomonadati</taxon>
        <taxon>Thermodesulfobacteriota</taxon>
        <taxon>Desulfobacteria</taxon>
        <taxon>Desulfobacterales</taxon>
        <taxon>Desulfolunaceae</taxon>
        <taxon>Desulfoluna</taxon>
    </lineage>
</organism>
<name>A0ABM7PK43_9BACT</name>
<protein>
    <submittedName>
        <fullName evidence="1">Uncharacterized protein</fullName>
    </submittedName>
</protein>
<gene>
    <name evidence="1" type="ORF">DSLASN_35650</name>
</gene>
<proteinExistence type="predicted"/>